<evidence type="ECO:0000256" key="4">
    <source>
        <dbReference type="ARBA" id="ARBA00023157"/>
    </source>
</evidence>
<evidence type="ECO:0000256" key="3">
    <source>
        <dbReference type="ARBA" id="ARBA00022737"/>
    </source>
</evidence>
<evidence type="ECO:0000256" key="2">
    <source>
        <dbReference type="ARBA" id="ARBA00022729"/>
    </source>
</evidence>
<protein>
    <submittedName>
        <fullName evidence="6">Fibrillin-2-like</fullName>
    </submittedName>
</protein>
<dbReference type="InterPro" id="IPR050751">
    <property type="entry name" value="ECM_structural_protein"/>
</dbReference>
<keyword evidence="2" id="KW-0732">Signal</keyword>
<dbReference type="EMBL" id="VUJU01009951">
    <property type="protein sequence ID" value="KAF0716683.1"/>
    <property type="molecule type" value="Genomic_DNA"/>
</dbReference>
<dbReference type="AlphaFoldDB" id="A0A6G0W2S1"/>
<comment type="caution">
    <text evidence="6">The sequence shown here is derived from an EMBL/GenBank/DDBJ whole genome shotgun (WGS) entry which is preliminary data.</text>
</comment>
<dbReference type="FunFam" id="2.10.25.10:FF:000038">
    <property type="entry name" value="Fibrillin 2"/>
    <property type="match status" value="1"/>
</dbReference>
<dbReference type="GO" id="GO:0005509">
    <property type="term" value="F:calcium ion binding"/>
    <property type="evidence" value="ECO:0007669"/>
    <property type="project" value="InterPro"/>
</dbReference>
<dbReference type="PANTHER" id="PTHR24034">
    <property type="entry name" value="EGF-LIKE DOMAIN-CONTAINING PROTEIN"/>
    <property type="match status" value="1"/>
</dbReference>
<keyword evidence="4" id="KW-1015">Disulfide bond</keyword>
<keyword evidence="3" id="KW-0677">Repeat</keyword>
<evidence type="ECO:0000313" key="7">
    <source>
        <dbReference type="Proteomes" id="UP000478052"/>
    </source>
</evidence>
<feature type="domain" description="EGF-like calcium-binding" evidence="5">
    <location>
        <begin position="115"/>
        <end position="158"/>
    </location>
</feature>
<evidence type="ECO:0000259" key="5">
    <source>
        <dbReference type="SMART" id="SM00179"/>
    </source>
</evidence>
<organism evidence="6 7">
    <name type="scientific">Aphis craccivora</name>
    <name type="common">Cowpea aphid</name>
    <dbReference type="NCBI Taxonomy" id="307492"/>
    <lineage>
        <taxon>Eukaryota</taxon>
        <taxon>Metazoa</taxon>
        <taxon>Ecdysozoa</taxon>
        <taxon>Arthropoda</taxon>
        <taxon>Hexapoda</taxon>
        <taxon>Insecta</taxon>
        <taxon>Pterygota</taxon>
        <taxon>Neoptera</taxon>
        <taxon>Paraneoptera</taxon>
        <taxon>Hemiptera</taxon>
        <taxon>Sternorrhyncha</taxon>
        <taxon>Aphidomorpha</taxon>
        <taxon>Aphidoidea</taxon>
        <taxon>Aphididae</taxon>
        <taxon>Aphidini</taxon>
        <taxon>Aphis</taxon>
        <taxon>Aphis</taxon>
    </lineage>
</organism>
<name>A0A6G0W2S1_APHCR</name>
<reference evidence="6 7" key="1">
    <citation type="submission" date="2019-08" db="EMBL/GenBank/DDBJ databases">
        <title>Whole genome of Aphis craccivora.</title>
        <authorList>
            <person name="Voronova N.V."/>
            <person name="Shulinski R.S."/>
            <person name="Bandarenka Y.V."/>
            <person name="Zhorov D.G."/>
            <person name="Warner D."/>
        </authorList>
    </citation>
    <scope>NUCLEOTIDE SEQUENCE [LARGE SCALE GENOMIC DNA]</scope>
    <source>
        <strain evidence="6">180601</strain>
        <tissue evidence="6">Whole Body</tissue>
    </source>
</reference>
<evidence type="ECO:0000256" key="1">
    <source>
        <dbReference type="ARBA" id="ARBA00022536"/>
    </source>
</evidence>
<evidence type="ECO:0000313" key="6">
    <source>
        <dbReference type="EMBL" id="KAF0716683.1"/>
    </source>
</evidence>
<dbReference type="Gene3D" id="2.10.25.10">
    <property type="entry name" value="Laminin"/>
    <property type="match status" value="1"/>
</dbReference>
<dbReference type="CDD" id="cd00054">
    <property type="entry name" value="EGF_CA"/>
    <property type="match status" value="1"/>
</dbReference>
<dbReference type="InterPro" id="IPR018097">
    <property type="entry name" value="EGF_Ca-bd_CS"/>
</dbReference>
<dbReference type="Pfam" id="PF07645">
    <property type="entry name" value="EGF_CA"/>
    <property type="match status" value="1"/>
</dbReference>
<accession>A0A6G0W2S1</accession>
<dbReference type="SUPFAM" id="SSF57196">
    <property type="entry name" value="EGF/Laminin"/>
    <property type="match status" value="1"/>
</dbReference>
<dbReference type="Proteomes" id="UP000478052">
    <property type="component" value="Unassembled WGS sequence"/>
</dbReference>
<dbReference type="PANTHER" id="PTHR24034:SF209">
    <property type="entry name" value="EGF-LIKE DOMAIN-CONTAINING PROTEIN"/>
    <property type="match status" value="1"/>
</dbReference>
<dbReference type="InterPro" id="IPR049883">
    <property type="entry name" value="NOTCH1_EGF-like"/>
</dbReference>
<gene>
    <name evidence="6" type="ORF">FWK35_00034725</name>
</gene>
<dbReference type="OrthoDB" id="5985519at2759"/>
<sequence>MYNITLLSRFSESCDDIGECHNDDKLNDFRAINNVPYQCALYSFCPDQCCPLRQAAHPTECQEVNPCRNSMVKDRCKFIRNHNTWLPSIIYNEWNVSCNCNPGYEWESRYGICVDINECMKNFNLCDIKTETCINLPGRYKCICRWGFQWSTEQQICVPDVLVKSAEIRLIYLIIIFRYGLRYEYNIKTYTSSSVTNMTNIIWNFIINVWHQVLHKIDAYKNL</sequence>
<dbReference type="InterPro" id="IPR001881">
    <property type="entry name" value="EGF-like_Ca-bd_dom"/>
</dbReference>
<keyword evidence="7" id="KW-1185">Reference proteome</keyword>
<proteinExistence type="predicted"/>
<keyword evidence="1" id="KW-0245">EGF-like domain</keyword>
<dbReference type="SMART" id="SM00179">
    <property type="entry name" value="EGF_CA"/>
    <property type="match status" value="1"/>
</dbReference>
<dbReference type="PROSITE" id="PS01187">
    <property type="entry name" value="EGF_CA"/>
    <property type="match status" value="1"/>
</dbReference>